<name>A0ABX2B0S3_9BACT</name>
<protein>
    <submittedName>
        <fullName evidence="4">Glycosyltransferase family 2 protein</fullName>
    </submittedName>
</protein>
<dbReference type="RefSeq" id="WP_172344550.1">
    <property type="nucleotide sequence ID" value="NZ_CATJFF010000026.1"/>
</dbReference>
<feature type="domain" description="Glycosyltransferase 2-like" evidence="3">
    <location>
        <begin position="7"/>
        <end position="121"/>
    </location>
</feature>
<dbReference type="CDD" id="cd00761">
    <property type="entry name" value="Glyco_tranf_GTA_type"/>
    <property type="match status" value="1"/>
</dbReference>
<dbReference type="Proteomes" id="UP000820977">
    <property type="component" value="Unassembled WGS sequence"/>
</dbReference>
<dbReference type="SUPFAM" id="SSF53448">
    <property type="entry name" value="Nucleotide-diphospho-sugar transferases"/>
    <property type="match status" value="1"/>
</dbReference>
<evidence type="ECO:0000259" key="3">
    <source>
        <dbReference type="Pfam" id="PF00535"/>
    </source>
</evidence>
<sequence length="333" mass="39318">MNTPKISILVPVYKVEPYLQRCIDSVLAQSFTDWELILVDDGSPDRCPEICDRNAVMHPDKIKVVHKENGGLVSARLVGFKESKGEYLVFLDSDDYLYPHALSVLYNKIIEGYDIVRGRNNQVSPTHEIYGIEEYKIHQGELEGEEYTHAYIMGEVAPYLWGAIYKRSLFSEEIFRKFLFVSRQEDWVTQIGISSRVNKVFYIEDVIQAYMINDASIMQSYITDYSYVMKIGDVFHVMMKSFSPTIQLLIQCDRMKELNRCFFFPELPFDWNVYKRMRIFLKNNQNLNVVSNMTDAKFLRFVQAPLMFWTYTRIYNVMFRYIKLNGKKRKVLR</sequence>
<dbReference type="InterPro" id="IPR029044">
    <property type="entry name" value="Nucleotide-diphossugar_trans"/>
</dbReference>
<dbReference type="Gene3D" id="3.90.550.10">
    <property type="entry name" value="Spore Coat Polysaccharide Biosynthesis Protein SpsA, Chain A"/>
    <property type="match status" value="1"/>
</dbReference>
<dbReference type="PANTHER" id="PTHR22916:SF51">
    <property type="entry name" value="GLYCOSYLTRANSFERASE EPSH-RELATED"/>
    <property type="match status" value="1"/>
</dbReference>
<dbReference type="PANTHER" id="PTHR22916">
    <property type="entry name" value="GLYCOSYLTRANSFERASE"/>
    <property type="match status" value="1"/>
</dbReference>
<evidence type="ECO:0000256" key="1">
    <source>
        <dbReference type="ARBA" id="ARBA00022676"/>
    </source>
</evidence>
<keyword evidence="1" id="KW-0328">Glycosyltransferase</keyword>
<organism evidence="4 5">
    <name type="scientific">Xylanibacter caecicola</name>
    <dbReference type="NCBI Taxonomy" id="2736294"/>
    <lineage>
        <taxon>Bacteria</taxon>
        <taxon>Pseudomonadati</taxon>
        <taxon>Bacteroidota</taxon>
        <taxon>Bacteroidia</taxon>
        <taxon>Bacteroidales</taxon>
        <taxon>Prevotellaceae</taxon>
        <taxon>Xylanibacter</taxon>
    </lineage>
</organism>
<keyword evidence="5" id="KW-1185">Reference proteome</keyword>
<dbReference type="Pfam" id="PF00535">
    <property type="entry name" value="Glycos_transf_2"/>
    <property type="match status" value="1"/>
</dbReference>
<evidence type="ECO:0000313" key="4">
    <source>
        <dbReference type="EMBL" id="NPE25062.1"/>
    </source>
</evidence>
<evidence type="ECO:0000256" key="2">
    <source>
        <dbReference type="ARBA" id="ARBA00022679"/>
    </source>
</evidence>
<gene>
    <name evidence="4" type="ORF">HPS54_05945</name>
</gene>
<proteinExistence type="predicted"/>
<reference evidence="4 5" key="1">
    <citation type="submission" date="2020-05" db="EMBL/GenBank/DDBJ databases">
        <title>Distinct polysaccharide utilization as determinants for interspecies competition between intestinal Prevotella spp.</title>
        <authorList>
            <person name="Galvez E.J.C."/>
            <person name="Iljazovic A."/>
            <person name="Strowig T."/>
        </authorList>
    </citation>
    <scope>NUCLEOTIDE SEQUENCE [LARGE SCALE GENOMIC DNA]</scope>
    <source>
        <strain evidence="4 5">PCHR</strain>
    </source>
</reference>
<evidence type="ECO:0000313" key="5">
    <source>
        <dbReference type="Proteomes" id="UP000820977"/>
    </source>
</evidence>
<dbReference type="EMBL" id="JABKKJ010000007">
    <property type="protein sequence ID" value="NPE25062.1"/>
    <property type="molecule type" value="Genomic_DNA"/>
</dbReference>
<dbReference type="InterPro" id="IPR001173">
    <property type="entry name" value="Glyco_trans_2-like"/>
</dbReference>
<keyword evidence="2" id="KW-0808">Transferase</keyword>
<comment type="caution">
    <text evidence="4">The sequence shown here is derived from an EMBL/GenBank/DDBJ whole genome shotgun (WGS) entry which is preliminary data.</text>
</comment>
<accession>A0ABX2B0S3</accession>